<keyword evidence="2" id="KW-0808">Transferase</keyword>
<dbReference type="PANTHER" id="PTHR13370:SF3">
    <property type="entry name" value="TRNA (GUANINE(10)-N2)-METHYLTRANSFERASE HOMOLOG"/>
    <property type="match status" value="1"/>
</dbReference>
<organism evidence="4 5">
    <name type="scientific">Fusarium oxysporum f. sp. raphani</name>
    <dbReference type="NCBI Taxonomy" id="96318"/>
    <lineage>
        <taxon>Eukaryota</taxon>
        <taxon>Fungi</taxon>
        <taxon>Dikarya</taxon>
        <taxon>Ascomycota</taxon>
        <taxon>Pezizomycotina</taxon>
        <taxon>Sordariomycetes</taxon>
        <taxon>Hypocreomycetidae</taxon>
        <taxon>Hypocreales</taxon>
        <taxon>Nectriaceae</taxon>
        <taxon>Fusarium</taxon>
        <taxon>Fusarium oxysporum species complex</taxon>
    </lineage>
</organism>
<evidence type="ECO:0000256" key="1">
    <source>
        <dbReference type="ARBA" id="ARBA00022603"/>
    </source>
</evidence>
<evidence type="ECO:0000313" key="4">
    <source>
        <dbReference type="EMBL" id="KAG7424227.1"/>
    </source>
</evidence>
<dbReference type="PIRSF" id="PIRSF017259">
    <property type="entry name" value="tRNA_mtfrase_TRM11"/>
    <property type="match status" value="1"/>
</dbReference>
<gene>
    <name evidence="4" type="primary">trm11</name>
    <name evidence="4" type="ORF">Forpi1262_v014630</name>
</gene>
<dbReference type="EMBL" id="JAELUR010000014">
    <property type="protein sequence ID" value="KAG7424227.1"/>
    <property type="molecule type" value="Genomic_DNA"/>
</dbReference>
<keyword evidence="1" id="KW-0489">Methyltransferase</keyword>
<proteinExistence type="predicted"/>
<dbReference type="AlphaFoldDB" id="A0A8J5PTI1"/>
<dbReference type="InterPro" id="IPR059073">
    <property type="entry name" value="TRMT11_N"/>
</dbReference>
<protein>
    <submittedName>
        <fullName evidence="4">tRNA (Guanine(10)-N2)-methyltransferase</fullName>
    </submittedName>
</protein>
<evidence type="ECO:0000256" key="2">
    <source>
        <dbReference type="ARBA" id="ARBA00022679"/>
    </source>
</evidence>
<evidence type="ECO:0000259" key="3">
    <source>
        <dbReference type="Pfam" id="PF25904"/>
    </source>
</evidence>
<dbReference type="GO" id="GO:0032259">
    <property type="term" value="P:methylation"/>
    <property type="evidence" value="ECO:0007669"/>
    <property type="project" value="UniProtKB-KW"/>
</dbReference>
<feature type="domain" description="tRNA (guanine(10)-N(2))-methyltransferase TRMT11 N-terminal" evidence="3">
    <location>
        <begin position="1"/>
        <end position="171"/>
    </location>
</feature>
<dbReference type="Pfam" id="PF25904">
    <property type="entry name" value="Tmrp11_N"/>
    <property type="match status" value="1"/>
</dbReference>
<evidence type="ECO:0000313" key="5">
    <source>
        <dbReference type="Proteomes" id="UP000693942"/>
    </source>
</evidence>
<dbReference type="GO" id="GO:0005737">
    <property type="term" value="C:cytoplasm"/>
    <property type="evidence" value="ECO:0007669"/>
    <property type="project" value="TreeGrafter"/>
</dbReference>
<comment type="caution">
    <text evidence="4">The sequence shown here is derived from an EMBL/GenBank/DDBJ whole genome shotgun (WGS) entry which is preliminary data.</text>
</comment>
<reference evidence="4" key="1">
    <citation type="submission" date="2021-04" db="EMBL/GenBank/DDBJ databases">
        <title>First draft genome resource for Brassicaceae pathogens Fusarium oxysporum f. sp. raphani and Fusarium oxysporum f. sp. rapae.</title>
        <authorList>
            <person name="Asai S."/>
        </authorList>
    </citation>
    <scope>NUCLEOTIDE SEQUENCE</scope>
    <source>
        <strain evidence="4">Tf1262</strain>
    </source>
</reference>
<accession>A0A8J5PTI1</accession>
<sequence length="379" mass="42812">MDFLIKFAQAHETFRVPEIEALALVEGLDMKIVDYSQDSPFCIVHLDSVESAKRLAKRSILIQSIHELWGKGSTLDVLHESVKTNTSHVWDSYLGKSFKFDVDPYQGTRSAKKRIELINSFRFLGWTGPVKMTNPDNLFTIFEMWPYNSVPLNIPDPTMMYLARHVGNSSRELLVKFDLKKRGYISTTSMDSELALVTANLALAAPGKLFYDPFVGTGSFPIACAHFGALAFGSDIDGRSIRGEGGNKSLKGNFDQKPTYVPPKKPYSFLVMLDDILAFASETLVDEGRLSFWMPTANDEDQEIPVPSHPYMGVVSVCTQPFNKWSRRLITYRRLPDSQVSQEALEAYTNRQKLTLNGTSADELNPFRRGYFKKFEAEE</sequence>
<dbReference type="Proteomes" id="UP000693942">
    <property type="component" value="Unassembled WGS sequence"/>
</dbReference>
<name>A0A8J5PTI1_FUSOX</name>
<dbReference type="GO" id="GO:0008168">
    <property type="term" value="F:methyltransferase activity"/>
    <property type="evidence" value="ECO:0007669"/>
    <property type="project" value="UniProtKB-KW"/>
</dbReference>
<dbReference type="PANTHER" id="PTHR13370">
    <property type="entry name" value="RNA METHYLASE-RELATED"/>
    <property type="match status" value="1"/>
</dbReference>